<accession>A0A429X9U2</accession>
<dbReference type="OrthoDB" id="4379323at2"/>
<dbReference type="EMBL" id="QYTW02000006">
    <property type="protein sequence ID" value="RST60184.1"/>
    <property type="molecule type" value="Genomic_DNA"/>
</dbReference>
<dbReference type="Pfam" id="PF01527">
    <property type="entry name" value="HTH_Tnp_1"/>
    <property type="match status" value="1"/>
</dbReference>
<reference evidence="2 3" key="1">
    <citation type="submission" date="2018-12" db="EMBL/GenBank/DDBJ databases">
        <authorList>
            <person name="Sun L."/>
            <person name="Chen Z."/>
        </authorList>
    </citation>
    <scope>NUCLEOTIDE SEQUENCE [LARGE SCALE GENOMIC DNA]</scope>
    <source>
        <strain evidence="2 3">LMG 29736</strain>
    </source>
</reference>
<dbReference type="GO" id="GO:0003677">
    <property type="term" value="F:DNA binding"/>
    <property type="evidence" value="ECO:0007669"/>
    <property type="project" value="InterPro"/>
</dbReference>
<dbReference type="Gene3D" id="1.10.10.60">
    <property type="entry name" value="Homeodomain-like"/>
    <property type="match status" value="1"/>
</dbReference>
<comment type="caution">
    <text evidence="2">The sequence shown here is derived from an EMBL/GenBank/DDBJ whole genome shotgun (WGS) entry which is preliminary data.</text>
</comment>
<evidence type="ECO:0000256" key="1">
    <source>
        <dbReference type="SAM" id="Coils"/>
    </source>
</evidence>
<dbReference type="SUPFAM" id="SSF46689">
    <property type="entry name" value="Homeodomain-like"/>
    <property type="match status" value="1"/>
</dbReference>
<gene>
    <name evidence="2" type="ORF">D5F11_009000</name>
</gene>
<dbReference type="RefSeq" id="WP_120119627.1">
    <property type="nucleotide sequence ID" value="NZ_QYTW02000006.1"/>
</dbReference>
<dbReference type="InterPro" id="IPR009057">
    <property type="entry name" value="Homeodomain-like_sf"/>
</dbReference>
<proteinExistence type="predicted"/>
<sequence>MGKHHNQEYRDYVSKLVVEEGRVMREVAYELEIPYGTLHRWVSNYKQKTKEKKSPEKYITPSEHEKALKQRDKEIQKLMEENEILKKAMHIFTKNQG</sequence>
<dbReference type="GO" id="GO:0006313">
    <property type="term" value="P:DNA transposition"/>
    <property type="evidence" value="ECO:0007669"/>
    <property type="project" value="InterPro"/>
</dbReference>
<evidence type="ECO:0000313" key="3">
    <source>
        <dbReference type="Proteomes" id="UP000287296"/>
    </source>
</evidence>
<organism evidence="2 3">
    <name type="scientific">Siminovitchia terrae</name>
    <name type="common">Bacillus terrae</name>
    <dbReference type="NCBI Taxonomy" id="1914933"/>
    <lineage>
        <taxon>Bacteria</taxon>
        <taxon>Bacillati</taxon>
        <taxon>Bacillota</taxon>
        <taxon>Bacilli</taxon>
        <taxon>Bacillales</taxon>
        <taxon>Bacillaceae</taxon>
        <taxon>Siminovitchia</taxon>
    </lineage>
</organism>
<name>A0A429X9U2_SIMTE</name>
<dbReference type="GO" id="GO:0004803">
    <property type="term" value="F:transposase activity"/>
    <property type="evidence" value="ECO:0007669"/>
    <property type="project" value="InterPro"/>
</dbReference>
<evidence type="ECO:0000313" key="2">
    <source>
        <dbReference type="EMBL" id="RST60184.1"/>
    </source>
</evidence>
<dbReference type="AlphaFoldDB" id="A0A429X9U2"/>
<keyword evidence="1" id="KW-0175">Coiled coil</keyword>
<dbReference type="InterPro" id="IPR002514">
    <property type="entry name" value="Transposase_8"/>
</dbReference>
<feature type="coiled-coil region" evidence="1">
    <location>
        <begin position="68"/>
        <end position="95"/>
    </location>
</feature>
<protein>
    <submittedName>
        <fullName evidence="2">Transposase</fullName>
    </submittedName>
</protein>
<dbReference type="Proteomes" id="UP000287296">
    <property type="component" value="Unassembled WGS sequence"/>
</dbReference>